<organism evidence="1 2">
    <name type="scientific">Hygrophoropsis aurantiaca</name>
    <dbReference type="NCBI Taxonomy" id="72124"/>
    <lineage>
        <taxon>Eukaryota</taxon>
        <taxon>Fungi</taxon>
        <taxon>Dikarya</taxon>
        <taxon>Basidiomycota</taxon>
        <taxon>Agaricomycotina</taxon>
        <taxon>Agaricomycetes</taxon>
        <taxon>Agaricomycetidae</taxon>
        <taxon>Boletales</taxon>
        <taxon>Coniophorineae</taxon>
        <taxon>Hygrophoropsidaceae</taxon>
        <taxon>Hygrophoropsis</taxon>
    </lineage>
</organism>
<accession>A0ACB8A242</accession>
<name>A0ACB8A242_9AGAM</name>
<protein>
    <submittedName>
        <fullName evidence="1">Uncharacterized protein</fullName>
    </submittedName>
</protein>
<sequence length="76" mass="8085">MPGCFSARSSSRYSPANFLSPTYQFISEAHISEMDSFTNFVAIFSTAKIEDVNAPSSTPADEDSSSSGGNSYCVIA</sequence>
<evidence type="ECO:0000313" key="1">
    <source>
        <dbReference type="EMBL" id="KAH7907211.1"/>
    </source>
</evidence>
<proteinExistence type="predicted"/>
<evidence type="ECO:0000313" key="2">
    <source>
        <dbReference type="Proteomes" id="UP000790377"/>
    </source>
</evidence>
<dbReference type="EMBL" id="MU267927">
    <property type="protein sequence ID" value="KAH7907211.1"/>
    <property type="molecule type" value="Genomic_DNA"/>
</dbReference>
<gene>
    <name evidence="1" type="ORF">BJ138DRAFT_525798</name>
</gene>
<dbReference type="Proteomes" id="UP000790377">
    <property type="component" value="Unassembled WGS sequence"/>
</dbReference>
<comment type="caution">
    <text evidence="1">The sequence shown here is derived from an EMBL/GenBank/DDBJ whole genome shotgun (WGS) entry which is preliminary data.</text>
</comment>
<keyword evidence="2" id="KW-1185">Reference proteome</keyword>
<reference evidence="1" key="1">
    <citation type="journal article" date="2021" name="New Phytol.">
        <title>Evolutionary innovations through gain and loss of genes in the ectomycorrhizal Boletales.</title>
        <authorList>
            <person name="Wu G."/>
            <person name="Miyauchi S."/>
            <person name="Morin E."/>
            <person name="Kuo A."/>
            <person name="Drula E."/>
            <person name="Varga T."/>
            <person name="Kohler A."/>
            <person name="Feng B."/>
            <person name="Cao Y."/>
            <person name="Lipzen A."/>
            <person name="Daum C."/>
            <person name="Hundley H."/>
            <person name="Pangilinan J."/>
            <person name="Johnson J."/>
            <person name="Barry K."/>
            <person name="LaButti K."/>
            <person name="Ng V."/>
            <person name="Ahrendt S."/>
            <person name="Min B."/>
            <person name="Choi I.G."/>
            <person name="Park H."/>
            <person name="Plett J.M."/>
            <person name="Magnuson J."/>
            <person name="Spatafora J.W."/>
            <person name="Nagy L.G."/>
            <person name="Henrissat B."/>
            <person name="Grigoriev I.V."/>
            <person name="Yang Z.L."/>
            <person name="Xu J."/>
            <person name="Martin F.M."/>
        </authorList>
    </citation>
    <scope>NUCLEOTIDE SEQUENCE</scope>
    <source>
        <strain evidence="1">ATCC 28755</strain>
    </source>
</reference>